<reference evidence="1" key="1">
    <citation type="submission" date="2022-10" db="EMBL/GenBank/DDBJ databases">
        <title>Culturing micro-colonial fungi from biological soil crusts in the Mojave desert and describing Neophaeococcomyces mojavensis, and introducing the new genera and species Taxawa tesnikishii.</title>
        <authorList>
            <person name="Kurbessoian T."/>
            <person name="Stajich J.E."/>
        </authorList>
    </citation>
    <scope>NUCLEOTIDE SEQUENCE</scope>
    <source>
        <strain evidence="1">TK_1</strain>
    </source>
</reference>
<dbReference type="Proteomes" id="UP001172684">
    <property type="component" value="Unassembled WGS sequence"/>
</dbReference>
<protein>
    <recommendedName>
        <fullName evidence="3">BTB domain-containing protein</fullName>
    </recommendedName>
</protein>
<organism evidence="1 2">
    <name type="scientific">Coniosporium apollinis</name>
    <dbReference type="NCBI Taxonomy" id="61459"/>
    <lineage>
        <taxon>Eukaryota</taxon>
        <taxon>Fungi</taxon>
        <taxon>Dikarya</taxon>
        <taxon>Ascomycota</taxon>
        <taxon>Pezizomycotina</taxon>
        <taxon>Dothideomycetes</taxon>
        <taxon>Dothideomycetes incertae sedis</taxon>
        <taxon>Coniosporium</taxon>
    </lineage>
</organism>
<keyword evidence="2" id="KW-1185">Reference proteome</keyword>
<dbReference type="EMBL" id="JAPDRL010000119">
    <property type="protein sequence ID" value="KAJ9656645.1"/>
    <property type="molecule type" value="Genomic_DNA"/>
</dbReference>
<evidence type="ECO:0000313" key="1">
    <source>
        <dbReference type="EMBL" id="KAJ9656645.1"/>
    </source>
</evidence>
<accession>A0ABQ9NG31</accession>
<name>A0ABQ9NG31_9PEZI</name>
<dbReference type="InterPro" id="IPR011333">
    <property type="entry name" value="SKP1/BTB/POZ_sf"/>
</dbReference>
<sequence length="252" mass="28591">MAKYLDKLLNGPFQEAGRDTVAVDDICPSTFGCFVQWLNAQPPMPMIPSDVHQLEPLSIRGEFHASKKARAAIRYSDGRDDHPCGYRNGVVRMLLELCILGEKYEVHDLRQDVVSKIVDYGIHSVALEYVPDPVLIVAATEKLPCSSSLYHHFVDEFAYLSSVTMYSEAETEECRQTLPPRFLIDVLTAKKQLEESRGDIGDACQYHDHRDEAEFQHCSRTHMLRMVVWDEMGTAWIVDQGNVAVGCDILEW</sequence>
<dbReference type="Gene3D" id="3.30.710.10">
    <property type="entry name" value="Potassium Channel Kv1.1, Chain A"/>
    <property type="match status" value="1"/>
</dbReference>
<evidence type="ECO:0008006" key="3">
    <source>
        <dbReference type="Google" id="ProtNLM"/>
    </source>
</evidence>
<gene>
    <name evidence="1" type="ORF">H2201_008472</name>
</gene>
<comment type="caution">
    <text evidence="1">The sequence shown here is derived from an EMBL/GenBank/DDBJ whole genome shotgun (WGS) entry which is preliminary data.</text>
</comment>
<evidence type="ECO:0000313" key="2">
    <source>
        <dbReference type="Proteomes" id="UP001172684"/>
    </source>
</evidence>
<proteinExistence type="predicted"/>